<gene>
    <name evidence="1" type="ORF">RM529_06040</name>
</gene>
<dbReference type="Proteomes" id="UP001248819">
    <property type="component" value="Unassembled WGS sequence"/>
</dbReference>
<name>A0ABU3CTL3_9FLAO</name>
<dbReference type="EMBL" id="JAVRHP010000021">
    <property type="protein sequence ID" value="MDT0649697.1"/>
    <property type="molecule type" value="Genomic_DNA"/>
</dbReference>
<proteinExistence type="predicted"/>
<sequence length="119" mass="13532">MVSYIKTEEIKASLQALVEQRVKDCAVGKDLSQDVVELIKHNFLAKFVHYNKEKRVLEVGINRSSPASIYPNIIVHAIPEDKVAEWLEDSYTSRKCDLEFYGKILSRGKSSTDSEVVLM</sequence>
<keyword evidence="2" id="KW-1185">Reference proteome</keyword>
<organism evidence="1 2">
    <name type="scientific">Autumnicola edwardsiae</name>
    <dbReference type="NCBI Taxonomy" id="3075594"/>
    <lineage>
        <taxon>Bacteria</taxon>
        <taxon>Pseudomonadati</taxon>
        <taxon>Bacteroidota</taxon>
        <taxon>Flavobacteriia</taxon>
        <taxon>Flavobacteriales</taxon>
        <taxon>Flavobacteriaceae</taxon>
        <taxon>Autumnicola</taxon>
    </lineage>
</organism>
<reference evidence="1 2" key="1">
    <citation type="submission" date="2023-09" db="EMBL/GenBank/DDBJ databases">
        <authorList>
            <person name="Rey-Velasco X."/>
        </authorList>
    </citation>
    <scope>NUCLEOTIDE SEQUENCE [LARGE SCALE GENOMIC DNA]</scope>
    <source>
        <strain evidence="1 2">F297</strain>
    </source>
</reference>
<dbReference type="RefSeq" id="WP_311483856.1">
    <property type="nucleotide sequence ID" value="NZ_JAVRHP010000021.1"/>
</dbReference>
<protein>
    <submittedName>
        <fullName evidence="1">Uncharacterized protein</fullName>
    </submittedName>
</protein>
<comment type="caution">
    <text evidence="1">The sequence shown here is derived from an EMBL/GenBank/DDBJ whole genome shotgun (WGS) entry which is preliminary data.</text>
</comment>
<accession>A0ABU3CTL3</accession>
<evidence type="ECO:0000313" key="1">
    <source>
        <dbReference type="EMBL" id="MDT0649697.1"/>
    </source>
</evidence>
<evidence type="ECO:0000313" key="2">
    <source>
        <dbReference type="Proteomes" id="UP001248819"/>
    </source>
</evidence>